<dbReference type="NCBIfam" id="TIGR02174">
    <property type="entry name" value="CXXU_selWTH"/>
    <property type="match status" value="1"/>
</dbReference>
<dbReference type="InterPro" id="IPR036249">
    <property type="entry name" value="Thioredoxin-like_sf"/>
</dbReference>
<dbReference type="GeneID" id="33936519"/>
<dbReference type="OrthoDB" id="60822at2759"/>
<evidence type="ECO:0000256" key="2">
    <source>
        <dbReference type="SAM" id="MobiDB-lite"/>
    </source>
</evidence>
<dbReference type="Proteomes" id="UP000078397">
    <property type="component" value="Unassembled WGS sequence"/>
</dbReference>
<dbReference type="InterPro" id="IPR011893">
    <property type="entry name" value="Selenoprotein_Rdx-typ"/>
</dbReference>
<proteinExistence type="predicted"/>
<keyword evidence="4" id="KW-1185">Reference proteome</keyword>
<evidence type="ECO:0000313" key="4">
    <source>
        <dbReference type="Proteomes" id="UP000078397"/>
    </source>
</evidence>
<dbReference type="KEGG" id="pchm:VFPPC_17573"/>
<dbReference type="Gene3D" id="3.40.30.10">
    <property type="entry name" value="Glutaredoxin"/>
    <property type="match status" value="1"/>
</dbReference>
<name>A0A219ASJ7_METCM</name>
<gene>
    <name evidence="3" type="ORF">VFPPC_17573</name>
</gene>
<protein>
    <submittedName>
        <fullName evidence="3">Selenoprotein domain protein</fullName>
    </submittedName>
</protein>
<feature type="compositionally biased region" description="Basic and acidic residues" evidence="2">
    <location>
        <begin position="121"/>
        <end position="131"/>
    </location>
</feature>
<comment type="caution">
    <text evidence="3">The sequence shown here is derived from an EMBL/GenBank/DDBJ whole genome shotgun (WGS) entry which is preliminary data.</text>
</comment>
<dbReference type="AlphaFoldDB" id="A0A219ASJ7"/>
<dbReference type="RefSeq" id="XP_022285703.1">
    <property type="nucleotide sequence ID" value="XM_022429270.1"/>
</dbReference>
<reference evidence="3 4" key="1">
    <citation type="journal article" date="2016" name="PLoS Pathog.">
        <title>Biosynthesis of antibiotic leucinostatins in bio-control fungus Purpureocillium lilacinum and their inhibition on phytophthora revealed by genome mining.</title>
        <authorList>
            <person name="Wang G."/>
            <person name="Liu Z."/>
            <person name="Lin R."/>
            <person name="Li E."/>
            <person name="Mao Z."/>
            <person name="Ling J."/>
            <person name="Yang Y."/>
            <person name="Yin W.B."/>
            <person name="Xie B."/>
        </authorList>
    </citation>
    <scope>NUCLEOTIDE SEQUENCE [LARGE SCALE GENOMIC DNA]</scope>
    <source>
        <strain evidence="3">170</strain>
    </source>
</reference>
<dbReference type="Pfam" id="PF10262">
    <property type="entry name" value="Rdx"/>
    <property type="match status" value="1"/>
</dbReference>
<feature type="compositionally biased region" description="Basic and acidic residues" evidence="2">
    <location>
        <begin position="100"/>
        <end position="110"/>
    </location>
</feature>
<evidence type="ECO:0000313" key="3">
    <source>
        <dbReference type="EMBL" id="OWT43264.1"/>
    </source>
</evidence>
<sequence length="131" mass="14607">MAEQTTTDHGIRFPRVTIQFCTQCKWMLRAFAQELLSTFSTSLGEVSLQPSTGGTFIVTIYHRPEDEASGTVLWDRKTDGGFPETKELKRRVRDIIEPERDLGHVDRYKGPEGGPSGKAAEASKGDCQDCK</sequence>
<accession>A0A219ASJ7</accession>
<feature type="region of interest" description="Disordered" evidence="2">
    <location>
        <begin position="100"/>
        <end position="131"/>
    </location>
</feature>
<dbReference type="SUPFAM" id="SSF52833">
    <property type="entry name" value="Thioredoxin-like"/>
    <property type="match status" value="1"/>
</dbReference>
<dbReference type="PANTHER" id="PTHR36417:SF2">
    <property type="entry name" value="SELENOPROTEIN DOMAIN PROTEIN (AFU_ORTHOLOGUE AFUA_1G05220)"/>
    <property type="match status" value="1"/>
</dbReference>
<dbReference type="PANTHER" id="PTHR36417">
    <property type="entry name" value="SELENOPROTEIN DOMAIN PROTEIN (AFU_ORTHOLOGUE AFUA_1G05220)"/>
    <property type="match status" value="1"/>
</dbReference>
<keyword evidence="1" id="KW-0676">Redox-active center</keyword>
<evidence type="ECO:0000256" key="1">
    <source>
        <dbReference type="ARBA" id="ARBA00023284"/>
    </source>
</evidence>
<dbReference type="EMBL" id="LSBJ02000002">
    <property type="protein sequence ID" value="OWT43264.1"/>
    <property type="molecule type" value="Genomic_DNA"/>
</dbReference>
<organism evidence="3 4">
    <name type="scientific">Pochonia chlamydosporia 170</name>
    <dbReference type="NCBI Taxonomy" id="1380566"/>
    <lineage>
        <taxon>Eukaryota</taxon>
        <taxon>Fungi</taxon>
        <taxon>Dikarya</taxon>
        <taxon>Ascomycota</taxon>
        <taxon>Pezizomycotina</taxon>
        <taxon>Sordariomycetes</taxon>
        <taxon>Hypocreomycetidae</taxon>
        <taxon>Hypocreales</taxon>
        <taxon>Clavicipitaceae</taxon>
        <taxon>Pochonia</taxon>
    </lineage>
</organism>